<comment type="caution">
    <text evidence="1">The sequence shown here is derived from an EMBL/GenBank/DDBJ whole genome shotgun (WGS) entry which is preliminary data.</text>
</comment>
<keyword evidence="2" id="KW-1185">Reference proteome</keyword>
<gene>
    <name evidence="1" type="ORF">BGZ96_007034</name>
</gene>
<sequence length="90" mass="10079">MPTSHLHPNFTDNDLLDDTHDLPSFWCPSIVVKPTLFGIPCTEASQKAYSRHSPDVKASFQRLQLEDRGAVENRTIGLVNVSFRGRREGG</sequence>
<protein>
    <submittedName>
        <fullName evidence="1">Uncharacterized protein</fullName>
    </submittedName>
</protein>
<accession>A0ABQ7KDX3</accession>
<dbReference type="EMBL" id="JAAAIM010000035">
    <property type="protein sequence ID" value="KAG0297297.1"/>
    <property type="molecule type" value="Genomic_DNA"/>
</dbReference>
<reference evidence="1 2" key="1">
    <citation type="journal article" date="2020" name="Fungal Divers.">
        <title>Resolving the Mortierellaceae phylogeny through synthesis of multi-gene phylogenetics and phylogenomics.</title>
        <authorList>
            <person name="Vandepol N."/>
            <person name="Liber J."/>
            <person name="Desiro A."/>
            <person name="Na H."/>
            <person name="Kennedy M."/>
            <person name="Barry K."/>
            <person name="Grigoriev I.V."/>
            <person name="Miller A.N."/>
            <person name="O'Donnell K."/>
            <person name="Stajich J.E."/>
            <person name="Bonito G."/>
        </authorList>
    </citation>
    <scope>NUCLEOTIDE SEQUENCE [LARGE SCALE GENOMIC DNA]</scope>
    <source>
        <strain evidence="1 2">AD045</strain>
    </source>
</reference>
<organism evidence="1 2">
    <name type="scientific">Linnemannia gamsii</name>
    <dbReference type="NCBI Taxonomy" id="64522"/>
    <lineage>
        <taxon>Eukaryota</taxon>
        <taxon>Fungi</taxon>
        <taxon>Fungi incertae sedis</taxon>
        <taxon>Mucoromycota</taxon>
        <taxon>Mortierellomycotina</taxon>
        <taxon>Mortierellomycetes</taxon>
        <taxon>Mortierellales</taxon>
        <taxon>Mortierellaceae</taxon>
        <taxon>Linnemannia</taxon>
    </lineage>
</organism>
<evidence type="ECO:0000313" key="2">
    <source>
        <dbReference type="Proteomes" id="UP001194696"/>
    </source>
</evidence>
<evidence type="ECO:0000313" key="1">
    <source>
        <dbReference type="EMBL" id="KAG0297297.1"/>
    </source>
</evidence>
<proteinExistence type="predicted"/>
<dbReference type="Proteomes" id="UP001194696">
    <property type="component" value="Unassembled WGS sequence"/>
</dbReference>
<name>A0ABQ7KDX3_9FUNG</name>